<accession>A0ABW2F2H0</accession>
<dbReference type="PROSITE" id="PS51462">
    <property type="entry name" value="NUDIX"/>
    <property type="match status" value="1"/>
</dbReference>
<dbReference type="GO" id="GO:0016787">
    <property type="term" value="F:hydrolase activity"/>
    <property type="evidence" value="ECO:0007669"/>
    <property type="project" value="UniProtKB-KW"/>
</dbReference>
<feature type="domain" description="Nudix hydrolase" evidence="3">
    <location>
        <begin position="23"/>
        <end position="162"/>
    </location>
</feature>
<reference evidence="5" key="1">
    <citation type="journal article" date="2019" name="Int. J. Syst. Evol. Microbiol.">
        <title>The Global Catalogue of Microorganisms (GCM) 10K type strain sequencing project: providing services to taxonomists for standard genome sequencing and annotation.</title>
        <authorList>
            <consortium name="The Broad Institute Genomics Platform"/>
            <consortium name="The Broad Institute Genome Sequencing Center for Infectious Disease"/>
            <person name="Wu L."/>
            <person name="Ma J."/>
        </authorList>
    </citation>
    <scope>NUCLEOTIDE SEQUENCE [LARGE SCALE GENOMIC DNA]</scope>
    <source>
        <strain evidence="5">CGMCC 1.13666</strain>
    </source>
</reference>
<evidence type="ECO:0000259" key="3">
    <source>
        <dbReference type="PROSITE" id="PS51462"/>
    </source>
</evidence>
<comment type="cofactor">
    <cofactor evidence="1">
        <name>Mg(2+)</name>
        <dbReference type="ChEBI" id="CHEBI:18420"/>
    </cofactor>
</comment>
<dbReference type="InterPro" id="IPR000086">
    <property type="entry name" value="NUDIX_hydrolase_dom"/>
</dbReference>
<evidence type="ECO:0000313" key="5">
    <source>
        <dbReference type="Proteomes" id="UP001596411"/>
    </source>
</evidence>
<dbReference type="Gene3D" id="3.90.79.10">
    <property type="entry name" value="Nucleoside Triphosphate Pyrophosphohydrolase"/>
    <property type="match status" value="1"/>
</dbReference>
<evidence type="ECO:0000256" key="1">
    <source>
        <dbReference type="ARBA" id="ARBA00001946"/>
    </source>
</evidence>
<gene>
    <name evidence="4" type="ORF">ACFQH5_16120</name>
</gene>
<dbReference type="PANTHER" id="PTHR43046">
    <property type="entry name" value="GDP-MANNOSE MANNOSYL HYDROLASE"/>
    <property type="match status" value="1"/>
</dbReference>
<evidence type="ECO:0000256" key="2">
    <source>
        <dbReference type="ARBA" id="ARBA00022801"/>
    </source>
</evidence>
<name>A0ABW2F2H0_9GAMM</name>
<dbReference type="EMBL" id="JBHSZP010000033">
    <property type="protein sequence ID" value="MFC7091077.1"/>
    <property type="molecule type" value="Genomic_DNA"/>
</dbReference>
<protein>
    <submittedName>
        <fullName evidence="4">NUDIX hydrolase</fullName>
        <ecNumber evidence="4">3.6.-.-</ecNumber>
    </submittedName>
</protein>
<dbReference type="PROSITE" id="PS00893">
    <property type="entry name" value="NUDIX_BOX"/>
    <property type="match status" value="1"/>
</dbReference>
<organism evidence="4 5">
    <name type="scientific">Halomonas salifodinae</name>
    <dbReference type="NCBI Taxonomy" id="438745"/>
    <lineage>
        <taxon>Bacteria</taxon>
        <taxon>Pseudomonadati</taxon>
        <taxon>Pseudomonadota</taxon>
        <taxon>Gammaproteobacteria</taxon>
        <taxon>Oceanospirillales</taxon>
        <taxon>Halomonadaceae</taxon>
        <taxon>Halomonas</taxon>
    </lineage>
</organism>
<evidence type="ECO:0000313" key="4">
    <source>
        <dbReference type="EMBL" id="MFC7091077.1"/>
    </source>
</evidence>
<dbReference type="Pfam" id="PF00293">
    <property type="entry name" value="NUDIX"/>
    <property type="match status" value="1"/>
</dbReference>
<keyword evidence="5" id="KW-1185">Reference proteome</keyword>
<dbReference type="RefSeq" id="WP_346062031.1">
    <property type="nucleotide sequence ID" value="NZ_BAAADR010000006.1"/>
</dbReference>
<proteinExistence type="predicted"/>
<dbReference type="EC" id="3.6.-.-" evidence="4"/>
<comment type="caution">
    <text evidence="4">The sequence shown here is derived from an EMBL/GenBank/DDBJ whole genome shotgun (WGS) entry which is preliminary data.</text>
</comment>
<dbReference type="CDD" id="cd02883">
    <property type="entry name" value="NUDIX_Hydrolase"/>
    <property type="match status" value="1"/>
</dbReference>
<dbReference type="Proteomes" id="UP001596411">
    <property type="component" value="Unassembled WGS sequence"/>
</dbReference>
<dbReference type="InterPro" id="IPR020084">
    <property type="entry name" value="NUDIX_hydrolase_CS"/>
</dbReference>
<sequence>MRLIERIVHPELDSLEAPAARIHRRRAARGVILDGEEILLLYTRRYNDFSFPGGGVDEGEALAAGLHRELAEETGARNIRVLAPYGVVEEWRPHYKPQYDLMYMHSYFYHCRVDRDLGETRLEGYEQANGMVPRWVPIAEAIAHNRGVMAAKEASMGLSILRETRMLEHVARHLMTEAVAG</sequence>
<dbReference type="PANTHER" id="PTHR43046:SF15">
    <property type="entry name" value="MUTT_NUDIX FAMILY PROTEIN"/>
    <property type="match status" value="1"/>
</dbReference>
<dbReference type="SUPFAM" id="SSF55811">
    <property type="entry name" value="Nudix"/>
    <property type="match status" value="1"/>
</dbReference>
<keyword evidence="2 4" id="KW-0378">Hydrolase</keyword>
<dbReference type="InterPro" id="IPR015797">
    <property type="entry name" value="NUDIX_hydrolase-like_dom_sf"/>
</dbReference>